<organism evidence="2 3">
    <name type="scientific">Thiohalophilus thiocyanatoxydans</name>
    <dbReference type="NCBI Taxonomy" id="381308"/>
    <lineage>
        <taxon>Bacteria</taxon>
        <taxon>Pseudomonadati</taxon>
        <taxon>Pseudomonadota</taxon>
        <taxon>Gammaproteobacteria</taxon>
        <taxon>Thiohalomonadales</taxon>
        <taxon>Thiohalophilaceae</taxon>
        <taxon>Thiohalophilus</taxon>
    </lineage>
</organism>
<dbReference type="AlphaFoldDB" id="A0A4R8IQU9"/>
<name>A0A4R8IQU9_9GAMM</name>
<dbReference type="RefSeq" id="WP_134082914.1">
    <property type="nucleotide sequence ID" value="NZ_SOQX01000003.1"/>
</dbReference>
<reference evidence="2 3" key="1">
    <citation type="submission" date="2019-03" db="EMBL/GenBank/DDBJ databases">
        <title>Genomic Encyclopedia of Type Strains, Phase IV (KMG-IV): sequencing the most valuable type-strain genomes for metagenomic binning, comparative biology and taxonomic classification.</title>
        <authorList>
            <person name="Goeker M."/>
        </authorList>
    </citation>
    <scope>NUCLEOTIDE SEQUENCE [LARGE SCALE GENOMIC DNA]</scope>
    <source>
        <strain evidence="2 3">DSM 16326</strain>
    </source>
</reference>
<sequence length="170" mass="18955">MSKQNDPSDPATEDNLLNALESIKSLLEQSETKLTAARDSISRANDPANPQKPRRGAGNEPVVPVLEDIIEPGAYDAPIEQMEIPEITDEDDTTTNNTTPSPDSEEPVTMSDPKQTDSDTMLEFLDHLQASLEKEVRNTLMRTVVNIEKEVKKTIAEQLDTIREQVRNKK</sequence>
<protein>
    <submittedName>
        <fullName evidence="2">Uncharacterized protein</fullName>
    </submittedName>
</protein>
<feature type="region of interest" description="Disordered" evidence="1">
    <location>
        <begin position="30"/>
        <end position="118"/>
    </location>
</feature>
<comment type="caution">
    <text evidence="2">The sequence shown here is derived from an EMBL/GenBank/DDBJ whole genome shotgun (WGS) entry which is preliminary data.</text>
</comment>
<evidence type="ECO:0000256" key="1">
    <source>
        <dbReference type="SAM" id="MobiDB-lite"/>
    </source>
</evidence>
<keyword evidence="3" id="KW-1185">Reference proteome</keyword>
<gene>
    <name evidence="2" type="ORF">EDC23_1529</name>
</gene>
<accession>A0A4R8IQU9</accession>
<evidence type="ECO:0000313" key="3">
    <source>
        <dbReference type="Proteomes" id="UP000294914"/>
    </source>
</evidence>
<dbReference type="Proteomes" id="UP000294914">
    <property type="component" value="Unassembled WGS sequence"/>
</dbReference>
<dbReference type="EMBL" id="SOQX01000003">
    <property type="protein sequence ID" value="TDY01640.1"/>
    <property type="molecule type" value="Genomic_DNA"/>
</dbReference>
<evidence type="ECO:0000313" key="2">
    <source>
        <dbReference type="EMBL" id="TDY01640.1"/>
    </source>
</evidence>
<proteinExistence type="predicted"/>